<evidence type="ECO:0000256" key="6">
    <source>
        <dbReference type="SAM" id="Phobius"/>
    </source>
</evidence>
<dbReference type="PANTHER" id="PTHR46443:SF3">
    <property type="entry name" value="PROTEIN MARD1"/>
    <property type="match status" value="1"/>
</dbReference>
<proteinExistence type="inferred from homology"/>
<evidence type="ECO:0000256" key="1">
    <source>
        <dbReference type="ARBA" id="ARBA00009374"/>
    </source>
</evidence>
<keyword evidence="6" id="KW-0812">Transmembrane</keyword>
<evidence type="ECO:0000313" key="11">
    <source>
        <dbReference type="Proteomes" id="UP000507245"/>
    </source>
</evidence>
<evidence type="ECO:0000256" key="2">
    <source>
        <dbReference type="ARBA" id="ARBA00022723"/>
    </source>
</evidence>
<keyword evidence="3" id="KW-0862">Zinc</keyword>
<evidence type="ECO:0000259" key="7">
    <source>
        <dbReference type="PROSITE" id="PS51795"/>
    </source>
</evidence>
<dbReference type="EMBL" id="CAEKKB010000008">
    <property type="protein sequence ID" value="CAB4321991.1"/>
    <property type="molecule type" value="Genomic_DNA"/>
</dbReference>
<dbReference type="AlphaFoldDB" id="A0A6J5Y979"/>
<feature type="domain" description="FLZ-type" evidence="7">
    <location>
        <begin position="309"/>
        <end position="353"/>
    </location>
</feature>
<evidence type="ECO:0000256" key="5">
    <source>
        <dbReference type="SAM" id="MobiDB-lite"/>
    </source>
</evidence>
<keyword evidence="2" id="KW-0479">Metal-binding</keyword>
<feature type="compositionally biased region" description="Polar residues" evidence="5">
    <location>
        <begin position="231"/>
        <end position="253"/>
    </location>
</feature>
<accession>A0A6J5Y979</accession>
<feature type="region of interest" description="Disordered" evidence="5">
    <location>
        <begin position="210"/>
        <end position="253"/>
    </location>
</feature>
<organism evidence="9 11">
    <name type="scientific">Prunus armeniaca</name>
    <name type="common">Apricot</name>
    <name type="synonym">Armeniaca vulgaris</name>
    <dbReference type="NCBI Taxonomy" id="36596"/>
    <lineage>
        <taxon>Eukaryota</taxon>
        <taxon>Viridiplantae</taxon>
        <taxon>Streptophyta</taxon>
        <taxon>Embryophyta</taxon>
        <taxon>Tracheophyta</taxon>
        <taxon>Spermatophyta</taxon>
        <taxon>Magnoliopsida</taxon>
        <taxon>eudicotyledons</taxon>
        <taxon>Gunneridae</taxon>
        <taxon>Pentapetalae</taxon>
        <taxon>rosids</taxon>
        <taxon>fabids</taxon>
        <taxon>Rosales</taxon>
        <taxon>Rosaceae</taxon>
        <taxon>Amygdaloideae</taxon>
        <taxon>Amygdaleae</taxon>
        <taxon>Prunus</taxon>
    </lineage>
</organism>
<evidence type="ECO:0000256" key="3">
    <source>
        <dbReference type="ARBA" id="ARBA00022771"/>
    </source>
</evidence>
<evidence type="ECO:0000313" key="9">
    <source>
        <dbReference type="EMBL" id="CAB4321991.1"/>
    </source>
</evidence>
<reference evidence="9 10" key="2">
    <citation type="submission" date="2020-05" db="EMBL/GenBank/DDBJ databases">
        <authorList>
            <person name="Campoy J."/>
            <person name="Schneeberger K."/>
            <person name="Spophaly S."/>
        </authorList>
    </citation>
    <scope>NUCLEOTIDE SEQUENCE [LARGE SCALE GENOMIC DNA]</scope>
    <source>
        <strain evidence="9">PruArmRojPasFocal</strain>
    </source>
</reference>
<evidence type="ECO:0000256" key="4">
    <source>
        <dbReference type="PROSITE-ProRule" id="PRU01131"/>
    </source>
</evidence>
<gene>
    <name evidence="8" type="ORF">CURHAP_LOCUS52046</name>
    <name evidence="9" type="ORF">ORAREDHAP_LOCUS51285</name>
</gene>
<keyword evidence="11" id="KW-1185">Reference proteome</keyword>
<evidence type="ECO:0000313" key="10">
    <source>
        <dbReference type="Proteomes" id="UP000507222"/>
    </source>
</evidence>
<feature type="zinc finger region" description="FLZ-type" evidence="4">
    <location>
        <begin position="309"/>
        <end position="353"/>
    </location>
</feature>
<comment type="similarity">
    <text evidence="1">Belongs to the FLZ family.</text>
</comment>
<sequence length="364" mass="40521">MACMRFAMNLGGKLSLNMLQYLKETGGSKSHALVCWLKEKRAFNLVYFWNSKVINFVTFWGLRIIWLEQVMLRNRSRAVTSKQALMADHSSQSSPTQKNYTKAPSFFGSPRFRAFTIKGHSETDSLISPTSILDSKPFPFATPFSYDQNQPKTPKVVSANKSSWHQPEPKGIGLALLETLNDEKLEDNASKPNSGKVLFGTKLRVQIPPFPASALSPTQSPKSPADFKIETPNSQSSAIGSANSGIQTEHSNSAQATTGCASVSEMELSEDYTCVISRGPNPRTTHIFDNCIVESFYSLSDQSSSASVSFLSFCYTCKKNLEQKNDIYIYRGEKAFCSRECRYQEMLLDEVGNSEFDDAIRTCS</sequence>
<dbReference type="InterPro" id="IPR044593">
    <property type="entry name" value="FLZ8/MARD1"/>
</dbReference>
<evidence type="ECO:0000313" key="8">
    <source>
        <dbReference type="EMBL" id="CAB4291676.1"/>
    </source>
</evidence>
<dbReference type="InterPro" id="IPR007650">
    <property type="entry name" value="Zf-FLZ_dom"/>
</dbReference>
<dbReference type="OrthoDB" id="1902692at2759"/>
<keyword evidence="3" id="KW-0863">Zinc-finger</keyword>
<keyword evidence="6" id="KW-1133">Transmembrane helix</keyword>
<dbReference type="PANTHER" id="PTHR46443">
    <property type="entry name" value="FCS-LIKE ZINC FINGER 8"/>
    <property type="match status" value="1"/>
</dbReference>
<keyword evidence="6" id="KW-0472">Membrane</keyword>
<dbReference type="PROSITE" id="PS51795">
    <property type="entry name" value="ZF_FLZ"/>
    <property type="match status" value="1"/>
</dbReference>
<dbReference type="Pfam" id="PF04570">
    <property type="entry name" value="zf-FLZ"/>
    <property type="match status" value="1"/>
</dbReference>
<feature type="region of interest" description="Disordered" evidence="5">
    <location>
        <begin position="149"/>
        <end position="170"/>
    </location>
</feature>
<dbReference type="Proteomes" id="UP000507222">
    <property type="component" value="Unassembled WGS sequence"/>
</dbReference>
<reference evidence="11" key="1">
    <citation type="journal article" date="2020" name="Genome Biol.">
        <title>Gamete binning: chromosome-level and haplotype-resolved genome assembly enabled by high-throughput single-cell sequencing of gamete genomes.</title>
        <authorList>
            <person name="Campoy J.A."/>
            <person name="Sun H."/>
            <person name="Goel M."/>
            <person name="Jiao W.-B."/>
            <person name="Folz-Donahue K."/>
            <person name="Wang N."/>
            <person name="Rubio M."/>
            <person name="Liu C."/>
            <person name="Kukat C."/>
            <person name="Ruiz D."/>
            <person name="Huettel B."/>
            <person name="Schneeberger K."/>
        </authorList>
    </citation>
    <scope>NUCLEOTIDE SEQUENCE [LARGE SCALE GENOMIC DNA]</scope>
    <source>
        <strain evidence="11">cv. Rojo Pasion</strain>
    </source>
</reference>
<protein>
    <recommendedName>
        <fullName evidence="7">FLZ-type domain-containing protein</fullName>
    </recommendedName>
</protein>
<feature type="transmembrane region" description="Helical" evidence="6">
    <location>
        <begin position="46"/>
        <end position="67"/>
    </location>
</feature>
<dbReference type="EMBL" id="CAEKDK010000008">
    <property type="protein sequence ID" value="CAB4291676.1"/>
    <property type="molecule type" value="Genomic_DNA"/>
</dbReference>
<name>A0A6J5Y979_PRUAR</name>
<dbReference type="GO" id="GO:0008270">
    <property type="term" value="F:zinc ion binding"/>
    <property type="evidence" value="ECO:0007669"/>
    <property type="project" value="UniProtKB-KW"/>
</dbReference>
<dbReference type="Proteomes" id="UP000507245">
    <property type="component" value="Unassembled WGS sequence"/>
</dbReference>